<dbReference type="Pfam" id="PF11066">
    <property type="entry name" value="DUF2867"/>
    <property type="match status" value="1"/>
</dbReference>
<evidence type="ECO:0000313" key="3">
    <source>
        <dbReference type="Proteomes" id="UP000199501"/>
    </source>
</evidence>
<evidence type="ECO:0000313" key="2">
    <source>
        <dbReference type="EMBL" id="SDD08640.1"/>
    </source>
</evidence>
<dbReference type="PANTHER" id="PTHR12126:SF11">
    <property type="entry name" value="NADH DEHYDROGENASE [UBIQUINONE] 1 ALPHA SUBCOMPLEX SUBUNIT 9, MITOCHONDRIAL"/>
    <property type="match status" value="1"/>
</dbReference>
<dbReference type="Proteomes" id="UP000199501">
    <property type="component" value="Unassembled WGS sequence"/>
</dbReference>
<dbReference type="InterPro" id="IPR036291">
    <property type="entry name" value="NAD(P)-bd_dom_sf"/>
</dbReference>
<gene>
    <name evidence="2" type="ORF">SAMN05216174_10753</name>
</gene>
<dbReference type="SUPFAM" id="SSF55961">
    <property type="entry name" value="Bet v1-like"/>
    <property type="match status" value="1"/>
</dbReference>
<dbReference type="InterPro" id="IPR016040">
    <property type="entry name" value="NAD(P)-bd_dom"/>
</dbReference>
<dbReference type="AlphaFoldDB" id="A0A1G6RVD7"/>
<dbReference type="PANTHER" id="PTHR12126">
    <property type="entry name" value="NADH-UBIQUINONE OXIDOREDUCTASE 39 KDA SUBUNIT-RELATED"/>
    <property type="match status" value="1"/>
</dbReference>
<accession>A0A1G6RVD7</accession>
<proteinExistence type="predicted"/>
<dbReference type="GO" id="GO:0044877">
    <property type="term" value="F:protein-containing complex binding"/>
    <property type="evidence" value="ECO:0007669"/>
    <property type="project" value="TreeGrafter"/>
</dbReference>
<reference evidence="3" key="1">
    <citation type="submission" date="2016-10" db="EMBL/GenBank/DDBJ databases">
        <authorList>
            <person name="Varghese N."/>
            <person name="Submissions S."/>
        </authorList>
    </citation>
    <scope>NUCLEOTIDE SEQUENCE [LARGE SCALE GENOMIC DNA]</scope>
    <source>
        <strain evidence="3">IBRC-M 10403</strain>
    </source>
</reference>
<dbReference type="InterPro" id="IPR051207">
    <property type="entry name" value="ComplexI_NDUFA9_subunit"/>
</dbReference>
<dbReference type="Pfam" id="PF13460">
    <property type="entry name" value="NAD_binding_10"/>
    <property type="match status" value="1"/>
</dbReference>
<dbReference type="Gene3D" id="3.40.50.720">
    <property type="entry name" value="NAD(P)-binding Rossmann-like Domain"/>
    <property type="match status" value="1"/>
</dbReference>
<dbReference type="InterPro" id="IPR021295">
    <property type="entry name" value="DUF2867"/>
</dbReference>
<dbReference type="EMBL" id="FMZZ01000007">
    <property type="protein sequence ID" value="SDD08640.1"/>
    <property type="molecule type" value="Genomic_DNA"/>
</dbReference>
<protein>
    <submittedName>
        <fullName evidence="2">Uncharacterized conserved protein YbjT, contains NAD(P)-binding and DUF2867 domains</fullName>
    </submittedName>
</protein>
<dbReference type="STRING" id="1271860.SAMN05216174_10753"/>
<sequence>MGLPETFQRPPRENHVPTCLVLGAGGYIGTRLVAALRADGHQVRAMGRSLPAVPDGVRGIRADIRDADALAAATSGVDVVYHLVHSLAGKDFVRVDERIAHAVAAAAAAAGVRQIVYLGGPRPRAADLSDHLASRAEVGDVFLEGPTPALVLRASMIIGRGSASFELLGWAARAPVVLRPSWMANRSRPVAVGDVLHHLRAAASREDRVNGAVDVAGPDTMTYLDLLQRYARIAGLPWRLPLPVAALPGGPALVAAVGPLPAPLTRALLESMRHDLVPDPATVLPPPPGGATSVDRALRAAVGGDTEPARPPARAPGLVRDRRVLRVRATAATLWRVIADIGGDRGWHTIPGVWALRGALDHLVGGIGLHKGRPARLSPGDVVDSWTVVDRGDAERVLVLRADMRLPGRAWLALRAVDNGRPGECDYEQTVTFVPDGLPGRLYWLAQKPAHDIVFGLMARNIARTAEA</sequence>
<name>A0A1G6RVD7_9PSEU</name>
<keyword evidence="3" id="KW-1185">Reference proteome</keyword>
<organism evidence="2 3">
    <name type="scientific">Actinokineospora iranica</name>
    <dbReference type="NCBI Taxonomy" id="1271860"/>
    <lineage>
        <taxon>Bacteria</taxon>
        <taxon>Bacillati</taxon>
        <taxon>Actinomycetota</taxon>
        <taxon>Actinomycetes</taxon>
        <taxon>Pseudonocardiales</taxon>
        <taxon>Pseudonocardiaceae</taxon>
        <taxon>Actinokineospora</taxon>
    </lineage>
</organism>
<feature type="domain" description="NAD(P)-binding" evidence="1">
    <location>
        <begin position="23"/>
        <end position="119"/>
    </location>
</feature>
<dbReference type="SUPFAM" id="SSF51735">
    <property type="entry name" value="NAD(P)-binding Rossmann-fold domains"/>
    <property type="match status" value="1"/>
</dbReference>
<evidence type="ECO:0000259" key="1">
    <source>
        <dbReference type="Pfam" id="PF13460"/>
    </source>
</evidence>